<reference evidence="2" key="2">
    <citation type="submission" date="2023-01" db="EMBL/GenBank/DDBJ databases">
        <authorList>
            <person name="Petersen C."/>
        </authorList>
    </citation>
    <scope>NUCLEOTIDE SEQUENCE</scope>
    <source>
        <strain evidence="2">IBT 17514</strain>
    </source>
</reference>
<gene>
    <name evidence="2" type="ORF">N7493_000433</name>
</gene>
<evidence type="ECO:0000256" key="1">
    <source>
        <dbReference type="SAM" id="MobiDB-lite"/>
    </source>
</evidence>
<keyword evidence="3" id="KW-1185">Reference proteome</keyword>
<organism evidence="2 3">
    <name type="scientific">Penicillium malachiteum</name>
    <dbReference type="NCBI Taxonomy" id="1324776"/>
    <lineage>
        <taxon>Eukaryota</taxon>
        <taxon>Fungi</taxon>
        <taxon>Dikarya</taxon>
        <taxon>Ascomycota</taxon>
        <taxon>Pezizomycotina</taxon>
        <taxon>Eurotiomycetes</taxon>
        <taxon>Eurotiomycetidae</taxon>
        <taxon>Eurotiales</taxon>
        <taxon>Aspergillaceae</taxon>
        <taxon>Penicillium</taxon>
    </lineage>
</organism>
<dbReference type="EMBL" id="JAQJAN010000001">
    <property type="protein sequence ID" value="KAJ5740561.1"/>
    <property type="molecule type" value="Genomic_DNA"/>
</dbReference>
<sequence>MRYAERLEKGPDSDSETDSLGQSNTLCTVSSKRVDPITVLAASPLGRFYCCGTEHEFVRLFDIQDSKVSDIHDSNSFLSIEHIVWSHNAQFICFSDSSKNIFAASISTSNSMTVEIVAKIFMKSSTAGPITQLLFHPDSSRIHLSTLTTVFVLSIPSGSVTHSLELSFDVCKWGFHPHDQTIVLGFEPSSIIKCDWTLNKINTFRFQFPDNVPESSQIDLNRDKMVVIDRILFTSDKNRILSQISTGMGLKEKVILCFPTSCLSGPLHSRQDSEVEEAKTIIRTFLPKPLASLLYLSIWILGQDRLIFLSKNFSIASCKIPSGQEENSHFPSHRRQTIASISSVGTSLNGNGNTDDASVLLQYGVKEILPLPGDWISPDSLALCCVWTEERSFLCPRNGEVAVVKSVGLA</sequence>
<evidence type="ECO:0000313" key="3">
    <source>
        <dbReference type="Proteomes" id="UP001215712"/>
    </source>
</evidence>
<feature type="compositionally biased region" description="Basic and acidic residues" evidence="1">
    <location>
        <begin position="1"/>
        <end position="12"/>
    </location>
</feature>
<accession>A0AAD6N0V3</accession>
<dbReference type="Proteomes" id="UP001215712">
    <property type="component" value="Unassembled WGS sequence"/>
</dbReference>
<protein>
    <submittedName>
        <fullName evidence="2">Uncharacterized protein</fullName>
    </submittedName>
</protein>
<name>A0AAD6N0V3_9EURO</name>
<comment type="caution">
    <text evidence="2">The sequence shown here is derived from an EMBL/GenBank/DDBJ whole genome shotgun (WGS) entry which is preliminary data.</text>
</comment>
<dbReference type="InterPro" id="IPR015943">
    <property type="entry name" value="WD40/YVTN_repeat-like_dom_sf"/>
</dbReference>
<dbReference type="AlphaFoldDB" id="A0AAD6N0V3"/>
<proteinExistence type="predicted"/>
<reference evidence="2" key="1">
    <citation type="journal article" date="2023" name="IMA Fungus">
        <title>Comparative genomic study of the Penicillium genus elucidates a diverse pangenome and 15 lateral gene transfer events.</title>
        <authorList>
            <person name="Petersen C."/>
            <person name="Sorensen T."/>
            <person name="Nielsen M.R."/>
            <person name="Sondergaard T.E."/>
            <person name="Sorensen J.L."/>
            <person name="Fitzpatrick D.A."/>
            <person name="Frisvad J.C."/>
            <person name="Nielsen K.L."/>
        </authorList>
    </citation>
    <scope>NUCLEOTIDE SEQUENCE</scope>
    <source>
        <strain evidence="2">IBT 17514</strain>
    </source>
</reference>
<dbReference type="SUPFAM" id="SSF101898">
    <property type="entry name" value="NHL repeat"/>
    <property type="match status" value="1"/>
</dbReference>
<feature type="region of interest" description="Disordered" evidence="1">
    <location>
        <begin position="1"/>
        <end position="22"/>
    </location>
</feature>
<dbReference type="Gene3D" id="2.130.10.10">
    <property type="entry name" value="YVTN repeat-like/Quinoprotein amine dehydrogenase"/>
    <property type="match status" value="1"/>
</dbReference>
<evidence type="ECO:0000313" key="2">
    <source>
        <dbReference type="EMBL" id="KAJ5740561.1"/>
    </source>
</evidence>